<organism evidence="2 3">
    <name type="scientific">Listeria fleischmannii FSL S10-1203</name>
    <dbReference type="NCBI Taxonomy" id="1265822"/>
    <lineage>
        <taxon>Bacteria</taxon>
        <taxon>Bacillati</taxon>
        <taxon>Bacillota</taxon>
        <taxon>Bacilli</taxon>
        <taxon>Bacillales</taxon>
        <taxon>Listeriaceae</taxon>
        <taxon>Listeria</taxon>
    </lineage>
</organism>
<dbReference type="PATRIC" id="fig|1265822.4.peg.2733"/>
<keyword evidence="2" id="KW-0808">Transferase</keyword>
<dbReference type="Proteomes" id="UP000019241">
    <property type="component" value="Unassembled WGS sequence"/>
</dbReference>
<proteinExistence type="predicted"/>
<dbReference type="Gene3D" id="3.40.630.30">
    <property type="match status" value="1"/>
</dbReference>
<reference evidence="2 3" key="1">
    <citation type="submission" date="2012-12" db="EMBL/GenBank/DDBJ databases">
        <title>Novel taxa of Listeriaceae from agricultural environments in the United States.</title>
        <authorList>
            <person name="den Bakker H.C."/>
            <person name="Allred A."/>
            <person name="Warchocki S."/>
            <person name="Wright E.M."/>
            <person name="Burrell A."/>
            <person name="Nightingale K.K."/>
            <person name="Kephart D."/>
            <person name="Wiedmann M."/>
        </authorList>
    </citation>
    <scope>NUCLEOTIDE SEQUENCE [LARGE SCALE GENOMIC DNA]</scope>
    <source>
        <strain evidence="2 3">FSL S10-1203</strain>
    </source>
</reference>
<dbReference type="GO" id="GO:0016740">
    <property type="term" value="F:transferase activity"/>
    <property type="evidence" value="ECO:0007669"/>
    <property type="project" value="UniProtKB-KW"/>
</dbReference>
<dbReference type="InterPro" id="IPR031165">
    <property type="entry name" value="GNAT_YJDJ"/>
</dbReference>
<gene>
    <name evidence="2" type="ORF">MCOL2_13427</name>
</gene>
<dbReference type="PROSITE" id="PS51729">
    <property type="entry name" value="GNAT_YJDJ"/>
    <property type="match status" value="1"/>
</dbReference>
<evidence type="ECO:0000313" key="2">
    <source>
        <dbReference type="EMBL" id="EUJ52592.1"/>
    </source>
</evidence>
<feature type="domain" description="N-acetyltransferase" evidence="1">
    <location>
        <begin position="3"/>
        <end position="92"/>
    </location>
</feature>
<dbReference type="CDD" id="cd04301">
    <property type="entry name" value="NAT_SF"/>
    <property type="match status" value="1"/>
</dbReference>
<accession>W7DLH8</accession>
<name>W7DLH8_9LIST</name>
<dbReference type="EMBL" id="AODM01000043">
    <property type="protein sequence ID" value="EUJ52592.1"/>
    <property type="molecule type" value="Genomic_DNA"/>
</dbReference>
<dbReference type="AlphaFoldDB" id="W7DLH8"/>
<evidence type="ECO:0000313" key="3">
    <source>
        <dbReference type="Proteomes" id="UP000019241"/>
    </source>
</evidence>
<comment type="caution">
    <text evidence="2">The sequence shown here is derived from an EMBL/GenBank/DDBJ whole genome shotgun (WGS) entry which is preliminary data.</text>
</comment>
<dbReference type="SUPFAM" id="SSF55729">
    <property type="entry name" value="Acyl-CoA N-acyltransferases (Nat)"/>
    <property type="match status" value="1"/>
</dbReference>
<sequence length="92" mass="9965">MEFKNGENRIYAVNDEGVEVGEITFTDAGESMFIIDHTGVDDNMRGQGIASELVAHAVSKARAENKKNYSTLPVCKSGVCSKKRVSRSGSQP</sequence>
<protein>
    <submittedName>
        <fullName evidence="2">GNAT family acetyltransferase</fullName>
    </submittedName>
</protein>
<evidence type="ECO:0000259" key="1">
    <source>
        <dbReference type="PROSITE" id="PS51729"/>
    </source>
</evidence>
<dbReference type="Pfam" id="PF14542">
    <property type="entry name" value="Acetyltransf_CG"/>
    <property type="match status" value="1"/>
</dbReference>
<dbReference type="InterPro" id="IPR016181">
    <property type="entry name" value="Acyl_CoA_acyltransferase"/>
</dbReference>